<evidence type="ECO:0000313" key="2">
    <source>
        <dbReference type="Proteomes" id="UP000189677"/>
    </source>
</evidence>
<keyword evidence="2" id="KW-1185">Reference proteome</keyword>
<accession>A0A1U9QRF3</accession>
<sequence>MGSEVAASALLAEDETALLRRALLEWGGPARCSDQLAVGMGFESERDLLDQCPRLRRALADDVPLAPVDWARMLLAVEIVFVSDLAGTGFEWSTTTGLSDESTIKALRSVQRKLGRTVRQYYGETPSDAPRP</sequence>
<dbReference type="Proteomes" id="UP000189677">
    <property type="component" value="Chromosome"/>
</dbReference>
<dbReference type="EMBL" id="CP018047">
    <property type="protein sequence ID" value="AQU66770.1"/>
    <property type="molecule type" value="Genomic_DNA"/>
</dbReference>
<dbReference type="OrthoDB" id="3540641at2"/>
<evidence type="ECO:0000313" key="1">
    <source>
        <dbReference type="EMBL" id="AQU66770.1"/>
    </source>
</evidence>
<dbReference type="AlphaFoldDB" id="A0A1U9QRF3"/>
<proteinExistence type="predicted"/>
<name>A0A1U9QRF3_STRNV</name>
<gene>
    <name evidence="1" type="ORF">BBN63_11455</name>
</gene>
<organism evidence="1 2">
    <name type="scientific">Streptomyces niveus</name>
    <name type="common">Streptomyces spheroides</name>
    <dbReference type="NCBI Taxonomy" id="193462"/>
    <lineage>
        <taxon>Bacteria</taxon>
        <taxon>Bacillati</taxon>
        <taxon>Actinomycetota</taxon>
        <taxon>Actinomycetes</taxon>
        <taxon>Kitasatosporales</taxon>
        <taxon>Streptomycetaceae</taxon>
        <taxon>Streptomyces</taxon>
    </lineage>
</organism>
<dbReference type="KEGG" id="snw:BBN63_11455"/>
<protein>
    <submittedName>
        <fullName evidence="1">Uncharacterized protein</fullName>
    </submittedName>
</protein>
<reference evidence="1 2" key="1">
    <citation type="submission" date="2016-11" db="EMBL/GenBank/DDBJ databases">
        <title>Complete genome sequence of Streptomyces niveus SCSIO 3406.</title>
        <authorList>
            <person name="Zhu Q."/>
            <person name="Cheng W."/>
            <person name="Song Y."/>
            <person name="Li Q."/>
            <person name="Ju J."/>
        </authorList>
    </citation>
    <scope>NUCLEOTIDE SEQUENCE [LARGE SCALE GENOMIC DNA]</scope>
    <source>
        <strain evidence="1 2">SCSIO 3406</strain>
    </source>
</reference>
<dbReference type="RefSeq" id="WP_078075311.1">
    <property type="nucleotide sequence ID" value="NZ_CP018047.1"/>
</dbReference>